<evidence type="ECO:0000313" key="4">
    <source>
        <dbReference type="Proteomes" id="UP000472267"/>
    </source>
</evidence>
<feature type="region of interest" description="Disordered" evidence="2">
    <location>
        <begin position="272"/>
        <end position="298"/>
    </location>
</feature>
<protein>
    <recommendedName>
        <fullName evidence="5">Coiled-coil domain containing 15</fullName>
    </recommendedName>
</protein>
<reference evidence="3" key="1">
    <citation type="submission" date="2019-06" db="EMBL/GenBank/DDBJ databases">
        <authorList>
            <consortium name="Wellcome Sanger Institute Data Sharing"/>
        </authorList>
    </citation>
    <scope>NUCLEOTIDE SEQUENCE [LARGE SCALE GENOMIC DNA]</scope>
</reference>
<dbReference type="FunCoup" id="A0A672HL22">
    <property type="interactions" value="697"/>
</dbReference>
<accession>A0A672HL22</accession>
<feature type="compositionally biased region" description="Basic residues" evidence="2">
    <location>
        <begin position="19"/>
        <end position="29"/>
    </location>
</feature>
<gene>
    <name evidence="3" type="primary">ccdc15</name>
</gene>
<proteinExistence type="predicted"/>
<feature type="coiled-coil region" evidence="1">
    <location>
        <begin position="323"/>
        <end position="350"/>
    </location>
</feature>
<dbReference type="OrthoDB" id="10007210at2759"/>
<reference evidence="3" key="2">
    <citation type="submission" date="2025-08" db="UniProtKB">
        <authorList>
            <consortium name="Ensembl"/>
        </authorList>
    </citation>
    <scope>IDENTIFICATION</scope>
</reference>
<organism evidence="3 4">
    <name type="scientific">Salarias fasciatus</name>
    <name type="common">Jewelled blenny</name>
    <name type="synonym">Blennius fasciatus</name>
    <dbReference type="NCBI Taxonomy" id="181472"/>
    <lineage>
        <taxon>Eukaryota</taxon>
        <taxon>Metazoa</taxon>
        <taxon>Chordata</taxon>
        <taxon>Craniata</taxon>
        <taxon>Vertebrata</taxon>
        <taxon>Euteleostomi</taxon>
        <taxon>Actinopterygii</taxon>
        <taxon>Neopterygii</taxon>
        <taxon>Teleostei</taxon>
        <taxon>Neoteleostei</taxon>
        <taxon>Acanthomorphata</taxon>
        <taxon>Ovalentaria</taxon>
        <taxon>Blenniimorphae</taxon>
        <taxon>Blenniiformes</taxon>
        <taxon>Blennioidei</taxon>
        <taxon>Blenniidae</taxon>
        <taxon>Salariinae</taxon>
        <taxon>Salarias</taxon>
    </lineage>
</organism>
<sequence>MTSSRVKASVHRVKEPRHPPPRPRPRSRSSRVLADRNPAVAAVGAWVEEGADFLQHPTVMALETEKLLEEKRRENEESLQRFQNGVRHRLAQRARVCSETQPLLRDRAATPDRRTPQSRFEVWTHSESAAEALTSAAHPRMKERNPQESAAGMRQVRLRLAARRVMPHEDAASNLPGGEWRVTPTQHKTEEEDDDDGDDDVLFSPHVCPLVQQKASGYSVWETETSQPAGGLRSGPAVPPVLWPLTGQEELKRQRQAQFLKHRRLVMTSEREQVKENKQQRKHLQRTARIKAEKERDRLAEERRLEAARLLDEARQRLQERELLVLERLRLEEEERAQELQRRKRQEKGKVATRFVEALRARMKERLSHSGLELPPLCCCASSFWDSHPDTCANNCVFHNNPRAYAQALHSTLVSLELQ</sequence>
<reference evidence="3" key="3">
    <citation type="submission" date="2025-09" db="UniProtKB">
        <authorList>
            <consortium name="Ensembl"/>
        </authorList>
    </citation>
    <scope>IDENTIFICATION</scope>
</reference>
<dbReference type="PANTHER" id="PTHR14817:SF2">
    <property type="entry name" value="COILED-COIL DOMAIN-CONTAINING PROTEIN 15"/>
    <property type="match status" value="1"/>
</dbReference>
<dbReference type="GO" id="GO:0005813">
    <property type="term" value="C:centrosome"/>
    <property type="evidence" value="ECO:0007669"/>
    <property type="project" value="TreeGrafter"/>
</dbReference>
<dbReference type="Ensembl" id="ENSSFAT00005030724.1">
    <property type="protein sequence ID" value="ENSSFAP00005029630.1"/>
    <property type="gene ID" value="ENSSFAG00005015061.1"/>
</dbReference>
<dbReference type="RefSeq" id="XP_029956994.1">
    <property type="nucleotide sequence ID" value="XM_030101134.1"/>
</dbReference>
<evidence type="ECO:0000256" key="1">
    <source>
        <dbReference type="SAM" id="Coils"/>
    </source>
</evidence>
<dbReference type="Proteomes" id="UP000472267">
    <property type="component" value="Chromosome 10"/>
</dbReference>
<evidence type="ECO:0000313" key="3">
    <source>
        <dbReference type="Ensembl" id="ENSSFAP00005029630.1"/>
    </source>
</evidence>
<dbReference type="CTD" id="80071"/>
<dbReference type="PANTHER" id="PTHR14817">
    <property type="entry name" value="COILED-COIL DOMAIN-CONTAINING PROTEIN 15"/>
    <property type="match status" value="1"/>
</dbReference>
<dbReference type="InterPro" id="IPR037693">
    <property type="entry name" value="CCDC15"/>
</dbReference>
<dbReference type="OMA" id="RCRRLFM"/>
<dbReference type="AlphaFoldDB" id="A0A672HL22"/>
<name>A0A672HL22_SALFA</name>
<dbReference type="GeneID" id="115395553"/>
<keyword evidence="4" id="KW-1185">Reference proteome</keyword>
<evidence type="ECO:0000256" key="2">
    <source>
        <dbReference type="SAM" id="MobiDB-lite"/>
    </source>
</evidence>
<evidence type="ECO:0008006" key="5">
    <source>
        <dbReference type="Google" id="ProtNLM"/>
    </source>
</evidence>
<feature type="compositionally biased region" description="Basic residues" evidence="2">
    <location>
        <begin position="280"/>
        <end position="289"/>
    </location>
</feature>
<dbReference type="InParanoid" id="A0A672HL22"/>
<feature type="region of interest" description="Disordered" evidence="2">
    <location>
        <begin position="168"/>
        <end position="199"/>
    </location>
</feature>
<keyword evidence="1" id="KW-0175">Coiled coil</keyword>
<feature type="region of interest" description="Disordered" evidence="2">
    <location>
        <begin position="1"/>
        <end position="35"/>
    </location>
</feature>